<feature type="domain" description="Alanine racemase N-terminal" evidence="5">
    <location>
        <begin position="32"/>
        <end position="234"/>
    </location>
</feature>
<comment type="function">
    <text evidence="2">Pyridoxal 5'-phosphate (PLP)-binding protein, which is involved in PLP homeostasis.</text>
</comment>
<evidence type="ECO:0000313" key="7">
    <source>
        <dbReference type="Proteomes" id="UP000292027"/>
    </source>
</evidence>
<dbReference type="AlphaFoldDB" id="A0A4Q7WP70"/>
<accession>A0A4Q7WP70</accession>
<evidence type="ECO:0000256" key="1">
    <source>
        <dbReference type="ARBA" id="ARBA00022898"/>
    </source>
</evidence>
<protein>
    <recommendedName>
        <fullName evidence="2">Pyridoxal phosphate homeostasis protein</fullName>
        <shortName evidence="2">PLP homeostasis protein</shortName>
    </recommendedName>
</protein>
<comment type="caution">
    <text evidence="6">The sequence shown here is derived from an EMBL/GenBank/DDBJ whole genome shotgun (WGS) entry which is preliminary data.</text>
</comment>
<dbReference type="NCBIfam" id="TIGR00044">
    <property type="entry name" value="YggS family pyridoxal phosphate-dependent enzyme"/>
    <property type="match status" value="1"/>
</dbReference>
<dbReference type="PIRSF" id="PIRSF004848">
    <property type="entry name" value="YBL036c_PLPDEIII"/>
    <property type="match status" value="1"/>
</dbReference>
<feature type="modified residue" description="N6-(pyridoxal phosphate)lysine" evidence="2 3">
    <location>
        <position position="40"/>
    </location>
</feature>
<organism evidence="6 7">
    <name type="scientific">Kribbella rubisoli</name>
    <dbReference type="NCBI Taxonomy" id="3075929"/>
    <lineage>
        <taxon>Bacteria</taxon>
        <taxon>Bacillati</taxon>
        <taxon>Actinomycetota</taxon>
        <taxon>Actinomycetes</taxon>
        <taxon>Propionibacteriales</taxon>
        <taxon>Kribbellaceae</taxon>
        <taxon>Kribbella</taxon>
    </lineage>
</organism>
<comment type="similarity">
    <text evidence="2 4">Belongs to the pyridoxal phosphate-binding protein YggS/PROSC family.</text>
</comment>
<dbReference type="Pfam" id="PF01168">
    <property type="entry name" value="Ala_racemase_N"/>
    <property type="match status" value="1"/>
</dbReference>
<keyword evidence="1 2" id="KW-0663">Pyridoxal phosphate</keyword>
<evidence type="ECO:0000259" key="5">
    <source>
        <dbReference type="Pfam" id="PF01168"/>
    </source>
</evidence>
<dbReference type="Gene3D" id="3.20.20.10">
    <property type="entry name" value="Alanine racemase"/>
    <property type="match status" value="1"/>
</dbReference>
<dbReference type="InterPro" id="IPR001608">
    <property type="entry name" value="Ala_racemase_N"/>
</dbReference>
<keyword evidence="7" id="KW-1185">Reference proteome</keyword>
<dbReference type="SUPFAM" id="SSF51419">
    <property type="entry name" value="PLP-binding barrel"/>
    <property type="match status" value="1"/>
</dbReference>
<dbReference type="InterPro" id="IPR011078">
    <property type="entry name" value="PyrdxlP_homeostasis"/>
</dbReference>
<dbReference type="InterPro" id="IPR029066">
    <property type="entry name" value="PLP-binding_barrel"/>
</dbReference>
<dbReference type="Proteomes" id="UP000292027">
    <property type="component" value="Unassembled WGS sequence"/>
</dbReference>
<gene>
    <name evidence="6" type="ORF">EV645_5282</name>
</gene>
<dbReference type="PROSITE" id="PS01211">
    <property type="entry name" value="UPF0001"/>
    <property type="match status" value="1"/>
</dbReference>
<dbReference type="RefSeq" id="WP_130446659.1">
    <property type="nucleotide sequence ID" value="NZ_SHKR01000014.1"/>
</dbReference>
<dbReference type="PANTHER" id="PTHR10146:SF14">
    <property type="entry name" value="PYRIDOXAL PHOSPHATE HOMEOSTASIS PROTEIN"/>
    <property type="match status" value="1"/>
</dbReference>
<evidence type="ECO:0000256" key="4">
    <source>
        <dbReference type="RuleBase" id="RU004514"/>
    </source>
</evidence>
<dbReference type="GO" id="GO:0030170">
    <property type="term" value="F:pyridoxal phosphate binding"/>
    <property type="evidence" value="ECO:0007669"/>
    <property type="project" value="UniProtKB-UniRule"/>
</dbReference>
<dbReference type="PANTHER" id="PTHR10146">
    <property type="entry name" value="PROLINE SYNTHETASE CO-TRANSCRIBED BACTERIAL HOMOLOG PROTEIN"/>
    <property type="match status" value="1"/>
</dbReference>
<sequence length="237" mass="24796">MTDRADELRGNLLLVQERIEKACQAAGRSREEVTLVAITKTFPVSDVRALAALGVRDVGENREQELKVKAPECTDLTWHFVGQLQSKKARSVVRNASIVHSVDRSSLVEALSRAAVAEEKTVRCLIQVSLAAYGSAEAATGAGRGGVEPSDVPGLAAEIAAADALELGGVMAVAPLGSDPDEALAGLRDVASRLRSEHPGADWISAGMTGDLEAAIKHGATHVRLGRALLGTRPPLG</sequence>
<evidence type="ECO:0000313" key="6">
    <source>
        <dbReference type="EMBL" id="RZU12021.1"/>
    </source>
</evidence>
<name>A0A4Q7WP70_9ACTN</name>
<reference evidence="6 7" key="1">
    <citation type="journal article" date="2015" name="Stand. Genomic Sci.">
        <title>Genomic Encyclopedia of Bacterial and Archaeal Type Strains, Phase III: the genomes of soil and plant-associated and newly described type strains.</title>
        <authorList>
            <person name="Whitman W.B."/>
            <person name="Woyke T."/>
            <person name="Klenk H.P."/>
            <person name="Zhou Y."/>
            <person name="Lilburn T.G."/>
            <person name="Beck B.J."/>
            <person name="De Vos P."/>
            <person name="Vandamme P."/>
            <person name="Eisen J.A."/>
            <person name="Garrity G."/>
            <person name="Hugenholtz P."/>
            <person name="Kyrpides N.C."/>
        </authorList>
    </citation>
    <scope>NUCLEOTIDE SEQUENCE [LARGE SCALE GENOMIC DNA]</scope>
    <source>
        <strain evidence="6 7">VKM Ac-2540</strain>
    </source>
</reference>
<evidence type="ECO:0000256" key="3">
    <source>
        <dbReference type="PIRSR" id="PIRSR004848-1"/>
    </source>
</evidence>
<dbReference type="EMBL" id="SHKR01000014">
    <property type="protein sequence ID" value="RZU12021.1"/>
    <property type="molecule type" value="Genomic_DNA"/>
</dbReference>
<evidence type="ECO:0000256" key="2">
    <source>
        <dbReference type="HAMAP-Rule" id="MF_02087"/>
    </source>
</evidence>
<dbReference type="OrthoDB" id="9804072at2"/>
<dbReference type="HAMAP" id="MF_02087">
    <property type="entry name" value="PLP_homeostasis"/>
    <property type="match status" value="1"/>
</dbReference>
<comment type="cofactor">
    <cofactor evidence="3">
        <name>pyridoxal 5'-phosphate</name>
        <dbReference type="ChEBI" id="CHEBI:597326"/>
    </cofactor>
</comment>
<proteinExistence type="inferred from homology"/>